<protein>
    <submittedName>
        <fullName evidence="2">Uncharacterized protein</fullName>
    </submittedName>
</protein>
<dbReference type="RefSeq" id="XP_016230926.1">
    <property type="nucleotide sequence ID" value="XM_016385982.1"/>
</dbReference>
<dbReference type="VEuPathDB" id="FungiDB:PV08_11827"/>
<dbReference type="RefSeq" id="XP_016230267.1">
    <property type="nucleotide sequence ID" value="XM_016386135.1"/>
</dbReference>
<dbReference type="EMBL" id="KN847501">
    <property type="protein sequence ID" value="KIW10051.1"/>
    <property type="molecule type" value="Genomic_DNA"/>
</dbReference>
<dbReference type="EMBL" id="KN847500">
    <property type="protein sequence ID" value="KIW10710.1"/>
    <property type="molecule type" value="Genomic_DNA"/>
</dbReference>
<proteinExistence type="predicted"/>
<gene>
    <name evidence="2" type="ORF">PV08_11674</name>
    <name evidence="1" type="ORF">PV08_11827</name>
</gene>
<dbReference type="GeneID" id="27338910"/>
<name>A0A0D2AW55_9EURO</name>
<organism evidence="2 3">
    <name type="scientific">Exophiala spinifera</name>
    <dbReference type="NCBI Taxonomy" id="91928"/>
    <lineage>
        <taxon>Eukaryota</taxon>
        <taxon>Fungi</taxon>
        <taxon>Dikarya</taxon>
        <taxon>Ascomycota</taxon>
        <taxon>Pezizomycotina</taxon>
        <taxon>Eurotiomycetes</taxon>
        <taxon>Chaetothyriomycetidae</taxon>
        <taxon>Chaetothyriales</taxon>
        <taxon>Herpotrichiellaceae</taxon>
        <taxon>Exophiala</taxon>
    </lineage>
</organism>
<dbReference type="OrthoDB" id="62952at2759"/>
<dbReference type="Proteomes" id="UP000053328">
    <property type="component" value="Unassembled WGS sequence"/>
</dbReference>
<evidence type="ECO:0000313" key="3">
    <source>
        <dbReference type="Proteomes" id="UP000053328"/>
    </source>
</evidence>
<dbReference type="HOGENOM" id="CLU_987058_0_0_1"/>
<dbReference type="AlphaFoldDB" id="A0A0D2AW55"/>
<evidence type="ECO:0000313" key="1">
    <source>
        <dbReference type="EMBL" id="KIW10051.1"/>
    </source>
</evidence>
<evidence type="ECO:0000313" key="2">
    <source>
        <dbReference type="EMBL" id="KIW10710.1"/>
    </source>
</evidence>
<accession>A0A0D2AW55</accession>
<dbReference type="VEuPathDB" id="FungiDB:PV08_11674"/>
<dbReference type="GeneID" id="27338757"/>
<reference evidence="2 3" key="1">
    <citation type="submission" date="2015-01" db="EMBL/GenBank/DDBJ databases">
        <title>The Genome Sequence of Exophiala spinifera CBS89968.</title>
        <authorList>
            <consortium name="The Broad Institute Genomics Platform"/>
            <person name="Cuomo C."/>
            <person name="de Hoog S."/>
            <person name="Gorbushina A."/>
            <person name="Stielow B."/>
            <person name="Teixiera M."/>
            <person name="Abouelleil A."/>
            <person name="Chapman S.B."/>
            <person name="Priest M."/>
            <person name="Young S.K."/>
            <person name="Wortman J."/>
            <person name="Nusbaum C."/>
            <person name="Birren B."/>
        </authorList>
    </citation>
    <scope>NUCLEOTIDE SEQUENCE [LARGE SCALE GENOMIC DNA]</scope>
    <source>
        <strain evidence="2 3">CBS 89968</strain>
    </source>
</reference>
<sequence>MSPDQTAQKSVGFLDLPTEVRHKVYKDLFCHRALPIPLGSGSLAPLQLQHKIDLDEPVFHTALFRVNKDISTDAIRFAYSVNSFQLPSDLTSFCRLGSTALASIRSLTVYNNCWLAGRESQAVWDIINHRCSSLELLVVQPSTHLLWQAIPQLKKYVAEFDWAKASRPRLVFHLYVFDRHFSFDLPEREYQRALQELKGAEGDHDGWYGFLKPGEMVSLLPRHVKQINCVLDVSAGGIHALDEVIRDSSDLPLIKMTLPASTKTFRHGSRDQLCYVWGERNEV</sequence>
<keyword evidence="3" id="KW-1185">Reference proteome</keyword>